<reference evidence="3" key="1">
    <citation type="submission" date="2021-03" db="EMBL/GenBank/DDBJ databases">
        <title>Draft genome sequence of rust myrtle Austropuccinia psidii MF-1, a brazilian biotype.</title>
        <authorList>
            <person name="Quecine M.C."/>
            <person name="Pachon D.M.R."/>
            <person name="Bonatelli M.L."/>
            <person name="Correr F.H."/>
            <person name="Franceschini L.M."/>
            <person name="Leite T.F."/>
            <person name="Margarido G.R.A."/>
            <person name="Almeida C.A."/>
            <person name="Ferrarezi J.A."/>
            <person name="Labate C.A."/>
        </authorList>
    </citation>
    <scope>NUCLEOTIDE SEQUENCE</scope>
    <source>
        <strain evidence="3">MF-1</strain>
    </source>
</reference>
<feature type="domain" description="Integrase catalytic" evidence="2">
    <location>
        <begin position="1"/>
        <end position="121"/>
    </location>
</feature>
<dbReference type="OrthoDB" id="3227343at2759"/>
<sequence>MDAALLFWNNIISTCGVPKIILSDRDPKLTSEFWTNLYDMLGTKPVFSKAYHPQTDGLAERMIQTMEEVLGRFCAYGMEYKDHEGYTHDWVTLLPAVQLAYNTIQHSTTGKTPAVVEKGWNPLLPVDHLKKNLLTIHPTAKDFHDLWKRACDTAAKCTAEEKEYNKQRWDKTHLEPDFKQGDKVLVSALSFNNLKVKLTEEFSRRHQLFPVRLVKPHFQTEEDKFPSRKKSPTPPDVVEVKDSPGLVIRIIKSRKIRLNGTDERQYFVRFKNQTADNDNWLAEDAIPDGNLHLRRSRASRRTEKSHQ</sequence>
<accession>A0A9Q3IMT5</accession>
<dbReference type="PROSITE" id="PS50994">
    <property type="entry name" value="INTEGRASE"/>
    <property type="match status" value="1"/>
</dbReference>
<name>A0A9Q3IMT5_9BASI</name>
<evidence type="ECO:0000256" key="1">
    <source>
        <dbReference type="ARBA" id="ARBA00022884"/>
    </source>
</evidence>
<keyword evidence="4" id="KW-1185">Reference proteome</keyword>
<gene>
    <name evidence="3" type="ORF">O181_085170</name>
</gene>
<dbReference type="GO" id="GO:0005634">
    <property type="term" value="C:nucleus"/>
    <property type="evidence" value="ECO:0007669"/>
    <property type="project" value="UniProtKB-ARBA"/>
</dbReference>
<protein>
    <recommendedName>
        <fullName evidence="2">Integrase catalytic domain-containing protein</fullName>
    </recommendedName>
</protein>
<dbReference type="AlphaFoldDB" id="A0A9Q3IMT5"/>
<dbReference type="InterPro" id="IPR012337">
    <property type="entry name" value="RNaseH-like_sf"/>
</dbReference>
<dbReference type="PANTHER" id="PTHR37984:SF5">
    <property type="entry name" value="PROTEIN NYNRIN-LIKE"/>
    <property type="match status" value="1"/>
</dbReference>
<evidence type="ECO:0000259" key="2">
    <source>
        <dbReference type="PROSITE" id="PS50994"/>
    </source>
</evidence>
<dbReference type="GO" id="GO:0015074">
    <property type="term" value="P:DNA integration"/>
    <property type="evidence" value="ECO:0007669"/>
    <property type="project" value="InterPro"/>
</dbReference>
<dbReference type="InterPro" id="IPR036397">
    <property type="entry name" value="RNaseH_sf"/>
</dbReference>
<organism evidence="3 4">
    <name type="scientific">Austropuccinia psidii MF-1</name>
    <dbReference type="NCBI Taxonomy" id="1389203"/>
    <lineage>
        <taxon>Eukaryota</taxon>
        <taxon>Fungi</taxon>
        <taxon>Dikarya</taxon>
        <taxon>Basidiomycota</taxon>
        <taxon>Pucciniomycotina</taxon>
        <taxon>Pucciniomycetes</taxon>
        <taxon>Pucciniales</taxon>
        <taxon>Sphaerophragmiaceae</taxon>
        <taxon>Austropuccinia</taxon>
    </lineage>
</organism>
<proteinExistence type="predicted"/>
<dbReference type="Gene3D" id="3.30.420.10">
    <property type="entry name" value="Ribonuclease H-like superfamily/Ribonuclease H"/>
    <property type="match status" value="1"/>
</dbReference>
<dbReference type="InterPro" id="IPR001584">
    <property type="entry name" value="Integrase_cat-core"/>
</dbReference>
<evidence type="ECO:0000313" key="4">
    <source>
        <dbReference type="Proteomes" id="UP000765509"/>
    </source>
</evidence>
<dbReference type="SUPFAM" id="SSF53098">
    <property type="entry name" value="Ribonuclease H-like"/>
    <property type="match status" value="1"/>
</dbReference>
<keyword evidence="1" id="KW-0694">RNA-binding</keyword>
<dbReference type="EMBL" id="AVOT02050369">
    <property type="protein sequence ID" value="MBW0545455.1"/>
    <property type="molecule type" value="Genomic_DNA"/>
</dbReference>
<dbReference type="Proteomes" id="UP000765509">
    <property type="component" value="Unassembled WGS sequence"/>
</dbReference>
<dbReference type="GO" id="GO:0003723">
    <property type="term" value="F:RNA binding"/>
    <property type="evidence" value="ECO:0007669"/>
    <property type="project" value="UniProtKB-KW"/>
</dbReference>
<dbReference type="PANTHER" id="PTHR37984">
    <property type="entry name" value="PROTEIN CBG26694"/>
    <property type="match status" value="1"/>
</dbReference>
<dbReference type="InterPro" id="IPR050951">
    <property type="entry name" value="Retrovirus_Pol_polyprotein"/>
</dbReference>
<evidence type="ECO:0000313" key="3">
    <source>
        <dbReference type="EMBL" id="MBW0545455.1"/>
    </source>
</evidence>
<comment type="caution">
    <text evidence="3">The sequence shown here is derived from an EMBL/GenBank/DDBJ whole genome shotgun (WGS) entry which is preliminary data.</text>
</comment>